<dbReference type="OrthoDB" id="9806974at2"/>
<dbReference type="Gene3D" id="3.40.50.720">
    <property type="entry name" value="NAD(P)-binding Rossmann-like Domain"/>
    <property type="match status" value="1"/>
</dbReference>
<dbReference type="InterPro" id="IPR002347">
    <property type="entry name" value="SDR_fam"/>
</dbReference>
<dbReference type="RefSeq" id="WP_157301083.1">
    <property type="nucleotide sequence ID" value="NZ_BAAAZB010000002.1"/>
</dbReference>
<keyword evidence="2" id="KW-0560">Oxidoreductase</keyword>
<reference evidence="3 4" key="1">
    <citation type="submission" date="2019-12" db="EMBL/GenBank/DDBJ databases">
        <title>The draft genomic sequence of strain Chitinophaga oryziterrae JCM 16595.</title>
        <authorList>
            <person name="Zhang X."/>
        </authorList>
    </citation>
    <scope>NUCLEOTIDE SEQUENCE [LARGE SCALE GENOMIC DNA]</scope>
    <source>
        <strain evidence="3 4">JCM 16595</strain>
    </source>
</reference>
<comment type="similarity">
    <text evidence="1">Belongs to the short-chain dehydrogenases/reductases (SDR) family.</text>
</comment>
<dbReference type="EMBL" id="WRXO01000005">
    <property type="protein sequence ID" value="MVT42448.1"/>
    <property type="molecule type" value="Genomic_DNA"/>
</dbReference>
<dbReference type="GO" id="GO:0016491">
    <property type="term" value="F:oxidoreductase activity"/>
    <property type="evidence" value="ECO:0007669"/>
    <property type="project" value="UniProtKB-KW"/>
</dbReference>
<proteinExistence type="inferred from homology"/>
<comment type="caution">
    <text evidence="3">The sequence shown here is derived from an EMBL/GenBank/DDBJ whole genome shotgun (WGS) entry which is preliminary data.</text>
</comment>
<dbReference type="PANTHER" id="PTHR43477">
    <property type="entry name" value="DIHYDROANTICAPSIN 7-DEHYDROGENASE"/>
    <property type="match status" value="1"/>
</dbReference>
<dbReference type="PANTHER" id="PTHR43477:SF1">
    <property type="entry name" value="DIHYDROANTICAPSIN 7-DEHYDROGENASE"/>
    <property type="match status" value="1"/>
</dbReference>
<dbReference type="SUPFAM" id="SSF51735">
    <property type="entry name" value="NAD(P)-binding Rossmann-fold domains"/>
    <property type="match status" value="1"/>
</dbReference>
<evidence type="ECO:0000256" key="2">
    <source>
        <dbReference type="ARBA" id="ARBA00023002"/>
    </source>
</evidence>
<sequence length="236" mass="24911">MNLQNQKVVIAGGSSGIGLATAQLLSSQNALVTITGRDTSKLEKVKTEFPNINTVLLDSGNSQALQEFFSTNGKFHHLVITVSGAKGGGMFSSLSLADLREGFEAKFWPHVQTMQAALPYLEKGGSITIITAASTDARLPGTSGLAAINGALEMMIPILAKELQPLRVNAVSPGVIDTSWWNFLNEQDKKATFEQFSKQVCVGRVGQPEEVASAILSVISNGYINGSILSCNGGLG</sequence>
<gene>
    <name evidence="3" type="ORF">GO495_17780</name>
</gene>
<evidence type="ECO:0000256" key="1">
    <source>
        <dbReference type="ARBA" id="ARBA00006484"/>
    </source>
</evidence>
<evidence type="ECO:0000313" key="3">
    <source>
        <dbReference type="EMBL" id="MVT42448.1"/>
    </source>
</evidence>
<dbReference type="InterPro" id="IPR036291">
    <property type="entry name" value="NAD(P)-bd_dom_sf"/>
</dbReference>
<dbReference type="Pfam" id="PF13561">
    <property type="entry name" value="adh_short_C2"/>
    <property type="match status" value="1"/>
</dbReference>
<evidence type="ECO:0000313" key="4">
    <source>
        <dbReference type="Proteomes" id="UP000468388"/>
    </source>
</evidence>
<dbReference type="Proteomes" id="UP000468388">
    <property type="component" value="Unassembled WGS sequence"/>
</dbReference>
<accession>A0A6N8JDJ2</accession>
<organism evidence="3 4">
    <name type="scientific">Chitinophaga oryziterrae</name>
    <dbReference type="NCBI Taxonomy" id="1031224"/>
    <lineage>
        <taxon>Bacteria</taxon>
        <taxon>Pseudomonadati</taxon>
        <taxon>Bacteroidota</taxon>
        <taxon>Chitinophagia</taxon>
        <taxon>Chitinophagales</taxon>
        <taxon>Chitinophagaceae</taxon>
        <taxon>Chitinophaga</taxon>
    </lineage>
</organism>
<keyword evidence="4" id="KW-1185">Reference proteome</keyword>
<name>A0A6N8JDJ2_9BACT</name>
<protein>
    <submittedName>
        <fullName evidence="3">SDR family oxidoreductase</fullName>
    </submittedName>
</protein>
<dbReference type="PRINTS" id="PR00081">
    <property type="entry name" value="GDHRDH"/>
</dbReference>
<dbReference type="InterPro" id="IPR051122">
    <property type="entry name" value="SDR_DHRS6-like"/>
</dbReference>
<dbReference type="AlphaFoldDB" id="A0A6N8JDJ2"/>